<keyword evidence="3" id="KW-1185">Reference proteome</keyword>
<comment type="caution">
    <text evidence="2">The sequence shown here is derived from an EMBL/GenBank/DDBJ whole genome shotgun (WGS) entry which is preliminary data.</text>
</comment>
<dbReference type="EMBL" id="JADGJD010000227">
    <property type="protein sequence ID" value="KAJ3053208.1"/>
    <property type="molecule type" value="Genomic_DNA"/>
</dbReference>
<dbReference type="AlphaFoldDB" id="A0AAD5SDT8"/>
<name>A0AAD5SDT8_9FUNG</name>
<dbReference type="Proteomes" id="UP001212841">
    <property type="component" value="Unassembled WGS sequence"/>
</dbReference>
<proteinExistence type="predicted"/>
<gene>
    <name evidence="2" type="ORF">HK097_004804</name>
</gene>
<evidence type="ECO:0000313" key="3">
    <source>
        <dbReference type="Proteomes" id="UP001212841"/>
    </source>
</evidence>
<feature type="compositionally biased region" description="Low complexity" evidence="1">
    <location>
        <begin position="68"/>
        <end position="77"/>
    </location>
</feature>
<feature type="compositionally biased region" description="Polar residues" evidence="1">
    <location>
        <begin position="98"/>
        <end position="112"/>
    </location>
</feature>
<dbReference type="SUPFAM" id="SSF56059">
    <property type="entry name" value="Glutathione synthetase ATP-binding domain-like"/>
    <property type="match status" value="1"/>
</dbReference>
<protein>
    <submittedName>
        <fullName evidence="2">Uncharacterized protein</fullName>
    </submittedName>
</protein>
<sequence>MEVVQPVTRLDQLPAPVPYMPPRLSSDSFLQLPDPAQEQLSAAIEGTENASTSTTDLIRAAKAAAINNNNNNNNNNNHLQLSDPSIPLSPRSEDASMWSDTDSTENLTNASTIDGAALKESGSPTSKPTDPPAEKPKKKRTGLSARTVQTGDFEAERHFYPRVLNANIHPLVASFFSLGNERILARYTHLNPQVNLDVLKDLLAYKPKYFQWAGADLFNVTTAAGQRQMIIVETNSCPSGQKSMPLLSEIGDEHGGYSLVIDATFKEMIMKSDKTMGDLAVICDKNMMEASGYAAVMAESTHENVWLAEYYVEDPDPPVKWEDGVMFVRDAEKEWHPIRACFRYVTQKPWNRFPINAKTIVLNSIVSCLAGGRNKMMAARAYDFLNAELVGTGLGIKIPETIRNVTMNEIPLWLDSMGGHAVIKVPYSNAGQGVYTITNKEELREFMEKDHYYDKFIVQSLVGNASWSSITRAGKFYHVGTMPNKKNHTFVSDLRMMVTANEGGFRPVACYARKARKPLLRHLSDDPSITSWEMLGTNLSVKIDDEWTTEAQRLLLMDRKDFNQLGIGIDDLIDAYIQTVLSVIAIDKMCKRLMKDNEKLDLPTGQGGGVKDERCPWFDEKVFDFELFAALNPDKALLSEIIH</sequence>
<reference evidence="2" key="1">
    <citation type="submission" date="2020-05" db="EMBL/GenBank/DDBJ databases">
        <title>Phylogenomic resolution of chytrid fungi.</title>
        <authorList>
            <person name="Stajich J.E."/>
            <person name="Amses K."/>
            <person name="Simmons R."/>
            <person name="Seto K."/>
            <person name="Myers J."/>
            <person name="Bonds A."/>
            <person name="Quandt C.A."/>
            <person name="Barry K."/>
            <person name="Liu P."/>
            <person name="Grigoriev I."/>
            <person name="Longcore J.E."/>
            <person name="James T.Y."/>
        </authorList>
    </citation>
    <scope>NUCLEOTIDE SEQUENCE</scope>
    <source>
        <strain evidence="2">JEL0318</strain>
    </source>
</reference>
<organism evidence="2 3">
    <name type="scientific">Rhizophlyctis rosea</name>
    <dbReference type="NCBI Taxonomy" id="64517"/>
    <lineage>
        <taxon>Eukaryota</taxon>
        <taxon>Fungi</taxon>
        <taxon>Fungi incertae sedis</taxon>
        <taxon>Chytridiomycota</taxon>
        <taxon>Chytridiomycota incertae sedis</taxon>
        <taxon>Chytridiomycetes</taxon>
        <taxon>Rhizophlyctidales</taxon>
        <taxon>Rhizophlyctidaceae</taxon>
        <taxon>Rhizophlyctis</taxon>
    </lineage>
</organism>
<evidence type="ECO:0000313" key="2">
    <source>
        <dbReference type="EMBL" id="KAJ3053208.1"/>
    </source>
</evidence>
<feature type="region of interest" description="Disordered" evidence="1">
    <location>
        <begin position="68"/>
        <end position="150"/>
    </location>
</feature>
<accession>A0AAD5SDT8</accession>
<evidence type="ECO:0000256" key="1">
    <source>
        <dbReference type="SAM" id="MobiDB-lite"/>
    </source>
</evidence>